<dbReference type="GeneTree" id="ENSGT00940000160436"/>
<evidence type="ECO:0000313" key="2">
    <source>
        <dbReference type="Proteomes" id="UP000694569"/>
    </source>
</evidence>
<evidence type="ECO:0000313" key="1">
    <source>
        <dbReference type="Ensembl" id="ENSLLEP00000002752.1"/>
    </source>
</evidence>
<dbReference type="Ensembl" id="ENSLLET00000002872.1">
    <property type="protein sequence ID" value="ENSLLEP00000002752.1"/>
    <property type="gene ID" value="ENSLLEG00000001799.1"/>
</dbReference>
<proteinExistence type="predicted"/>
<name>A0A8C5LN94_9ANUR</name>
<dbReference type="Proteomes" id="UP000694569">
    <property type="component" value="Unplaced"/>
</dbReference>
<dbReference type="InterPro" id="IPR012337">
    <property type="entry name" value="RNaseH-like_sf"/>
</dbReference>
<sequence length="447" mass="51384">MERRIEGVHEMGGIENTHTNIAHFMYLRASQKCLTLSCSKQEPALRASYHVAHRIAKCKKAHTIAEDLILPAAIDMAREVLDQSAVDKLKTIPLSNDTICRRIQDMSDDIKKQTTARINANKYYSLQLDESTDVVNHAILLVYVRHVWEGDLQEQITTDGAACMTGNHSGVVKIILEKAPNHCFLHREALAAKDMVPVLHKTLKDVAKVVNYIKRSAKNARCFQKLCKDLGSEHVQVLYHAEVRWLSRGKVLSRFYELRTEFAAFLSECNSPLVDLFSNVFEQLNTLNVSIHVSKERFDMFPNACHEFTHLDTTGKNELKKTIIEHLTKLQERFNDYFPEQHRDDGWIRDPFGIKLESVMLPSNEESQLVELSCDQMLKKKFTEITLSQFWFSVMTEYPSISGFSVLVQLKTKNRNRLDIEHDLRVALSTITPDFETLIKSKKHPHH</sequence>
<accession>A0A8C5LN94</accession>
<organism evidence="1 2">
    <name type="scientific">Leptobrachium leishanense</name>
    <name type="common">Leishan spiny toad</name>
    <dbReference type="NCBI Taxonomy" id="445787"/>
    <lineage>
        <taxon>Eukaryota</taxon>
        <taxon>Metazoa</taxon>
        <taxon>Chordata</taxon>
        <taxon>Craniata</taxon>
        <taxon>Vertebrata</taxon>
        <taxon>Euteleostomi</taxon>
        <taxon>Amphibia</taxon>
        <taxon>Batrachia</taxon>
        <taxon>Anura</taxon>
        <taxon>Pelobatoidea</taxon>
        <taxon>Megophryidae</taxon>
        <taxon>Leptobrachium</taxon>
    </lineage>
</organism>
<reference evidence="1" key="2">
    <citation type="submission" date="2025-09" db="UniProtKB">
        <authorList>
            <consortium name="Ensembl"/>
        </authorList>
    </citation>
    <scope>IDENTIFICATION</scope>
</reference>
<evidence type="ECO:0008006" key="3">
    <source>
        <dbReference type="Google" id="ProtNLM"/>
    </source>
</evidence>
<dbReference type="SUPFAM" id="SSF53098">
    <property type="entry name" value="Ribonuclease H-like"/>
    <property type="match status" value="1"/>
</dbReference>
<keyword evidence="2" id="KW-1185">Reference proteome</keyword>
<dbReference type="AlphaFoldDB" id="A0A8C5LN94"/>
<dbReference type="OrthoDB" id="1101576at2759"/>
<reference evidence="1" key="1">
    <citation type="submission" date="2025-08" db="UniProtKB">
        <authorList>
            <consortium name="Ensembl"/>
        </authorList>
    </citation>
    <scope>IDENTIFICATION</scope>
</reference>
<protein>
    <recommendedName>
        <fullName evidence="3">SCAN domain-containing protein 3</fullName>
    </recommendedName>
</protein>
<dbReference type="PANTHER" id="PTHR45913:SF19">
    <property type="entry name" value="LOW QUALITY PROTEIN: ZINC FINGER BED DOMAIN-CONTAINING PROTEIN 5-LIKE"/>
    <property type="match status" value="1"/>
</dbReference>
<dbReference type="PANTHER" id="PTHR45913">
    <property type="entry name" value="EPM2A-INTERACTING PROTEIN 1"/>
    <property type="match status" value="1"/>
</dbReference>